<reference evidence="1 2" key="1">
    <citation type="journal article" date="2018" name="Front. Microbiol.">
        <title>Novel Insights Into Bacterial Dimethylsulfoniopropionate Catabolism in the East China Sea.</title>
        <authorList>
            <person name="Liu J."/>
            <person name="Liu J."/>
            <person name="Zhang S.H."/>
            <person name="Liang J."/>
            <person name="Lin H."/>
            <person name="Song D."/>
            <person name="Yang G.P."/>
            <person name="Todd J.D."/>
            <person name="Zhang X.H."/>
        </authorList>
    </citation>
    <scope>NUCLEOTIDE SEQUENCE [LARGE SCALE GENOMIC DNA]</scope>
    <source>
        <strain evidence="1 2">ZYFD042</strain>
    </source>
</reference>
<evidence type="ECO:0000313" key="2">
    <source>
        <dbReference type="Proteomes" id="UP000285970"/>
    </source>
</evidence>
<proteinExistence type="predicted"/>
<evidence type="ECO:0000313" key="1">
    <source>
        <dbReference type="EMBL" id="RWR18654.1"/>
    </source>
</evidence>
<comment type="caution">
    <text evidence="1">The sequence shown here is derived from an EMBL/GenBank/DDBJ whole genome shotgun (WGS) entry which is preliminary data.</text>
</comment>
<sequence>MWVRMSIDQTTFSRTRQSYELVRIITVNEPVSVLRVTVRVDAYAEQSRALVERFNGTRWTEVVTRPGSASHGAMPSYASRDDDTCRRAAREIAEPLIDFAARTIAKVHGV</sequence>
<dbReference type="EMBL" id="RBZY01000028">
    <property type="protein sequence ID" value="RWR18654.1"/>
    <property type="molecule type" value="Genomic_DNA"/>
</dbReference>
<gene>
    <name evidence="1" type="ORF">D8Y23_09020</name>
</gene>
<name>A0A3S3LK61_9MICO</name>
<dbReference type="AlphaFoldDB" id="A0A3S3LK61"/>
<dbReference type="Proteomes" id="UP000285970">
    <property type="component" value="Unassembled WGS sequence"/>
</dbReference>
<organism evidence="1 2">
    <name type="scientific">Microbacterium enclense</name>
    <dbReference type="NCBI Taxonomy" id="993073"/>
    <lineage>
        <taxon>Bacteria</taxon>
        <taxon>Bacillati</taxon>
        <taxon>Actinomycetota</taxon>
        <taxon>Actinomycetes</taxon>
        <taxon>Micrococcales</taxon>
        <taxon>Microbacteriaceae</taxon>
        <taxon>Microbacterium</taxon>
    </lineage>
</organism>
<protein>
    <submittedName>
        <fullName evidence="1">Uncharacterized protein</fullName>
    </submittedName>
</protein>
<accession>A0A3S3LK61</accession>